<keyword evidence="2" id="KW-0695">RNA-directed DNA polymerase</keyword>
<gene>
    <name evidence="2" type="ORF">SSSS39_01331</name>
</gene>
<keyword evidence="1" id="KW-0472">Membrane</keyword>
<evidence type="ECO:0000313" key="2">
    <source>
        <dbReference type="EMBL" id="VUX01539.1"/>
    </source>
</evidence>
<keyword evidence="2" id="KW-0808">Transferase</keyword>
<keyword evidence="1" id="KW-0812">Transmembrane</keyword>
<organism evidence="2 3">
    <name type="scientific">Streptococcus vestibularis</name>
    <dbReference type="NCBI Taxonomy" id="1343"/>
    <lineage>
        <taxon>Bacteria</taxon>
        <taxon>Bacillati</taxon>
        <taxon>Bacillota</taxon>
        <taxon>Bacilli</taxon>
        <taxon>Lactobacillales</taxon>
        <taxon>Streptococcaceae</taxon>
        <taxon>Streptococcus</taxon>
    </lineage>
</organism>
<sequence>MPSEQDRYNIDILLEQIVSSNLPPIVDKYFKKPDRLFDKVKHGDIPVYQIIGNSNYVELDLNEMSKSKYVKKYGAEVIKYFAFKNNGSKRVLGVVNPIYFFSFVYNAVHAHNDWIMQLYNSEEIEDIIQKSNSPILGLDQENFCIMDYENQDIQFLEQDYTIEQDLQFFEKFKNYTNELNRKSNKSFERNEEKSLLIEGSAPYYLSTDIENYYSSIDTNIFFALSSYEPFNSFDDNIDVFFKFLGSYNRAINGNQTNGIITGPISSYITAEFLSLALDAKFKNKNITMYYRYVDDYSFYSYSQSELEKNIEIFDRLIRSFSLTRKFEKTKTGRGFLKDNKANRDEVYRLFPYLDTDFSGEPLTLDKVNYKQLRKYIESLIAQNYLSQIKTVLTTLKNAIKDGRVRLDDKIVSYFIPFVLKVSYIQPRLVSHVYKLVDQICSKLAKNVVPKLIKQLLVDRNYILEYYSESEFEIWFYYLITKYSELRIQKQELDYYLSKTQEENFSTEPIILSLFVKDDLVANNKIFSRLKDEYISKNNVFNDSLELLPLQGIAMSRWWIVLLELFIYIRRKERKNGRKLKMFNNLKSEIIPYFYKHNNLNYSEMGIFCELL</sequence>
<reference evidence="2 3" key="1">
    <citation type="submission" date="2019-07" db="EMBL/GenBank/DDBJ databases">
        <authorList>
            <person name="Hibberd C M."/>
            <person name="Gehrig L. J."/>
            <person name="Chang H.-W."/>
            <person name="Venkatesh S."/>
        </authorList>
    </citation>
    <scope>NUCLEOTIDE SEQUENCE [LARGE SCALE GENOMIC DNA]</scope>
    <source>
        <strain evidence="2">Streptococcus_salivarius_SS_Bg39</strain>
    </source>
</reference>
<accession>A0A564T369</accession>
<evidence type="ECO:0000256" key="1">
    <source>
        <dbReference type="SAM" id="Phobius"/>
    </source>
</evidence>
<proteinExistence type="predicted"/>
<dbReference type="GO" id="GO:0003964">
    <property type="term" value="F:RNA-directed DNA polymerase activity"/>
    <property type="evidence" value="ECO:0007669"/>
    <property type="project" value="UniProtKB-KW"/>
</dbReference>
<dbReference type="EMBL" id="CABHNJ010000025">
    <property type="protein sequence ID" value="VUX01539.1"/>
    <property type="molecule type" value="Genomic_DNA"/>
</dbReference>
<protein>
    <submittedName>
        <fullName evidence="2">Reverse transcriptase (RNA-dependent DNA polymerase)</fullName>
    </submittedName>
</protein>
<feature type="transmembrane region" description="Helical" evidence="1">
    <location>
        <begin position="546"/>
        <end position="568"/>
    </location>
</feature>
<keyword evidence="2" id="KW-0548">Nucleotidyltransferase</keyword>
<dbReference type="AlphaFoldDB" id="A0A564T369"/>
<name>A0A564T369_STRVE</name>
<keyword evidence="1" id="KW-1133">Transmembrane helix</keyword>
<dbReference type="RefSeq" id="WP_154864332.1">
    <property type="nucleotide sequence ID" value="NZ_CABHNJ010000025.1"/>
</dbReference>
<evidence type="ECO:0000313" key="3">
    <source>
        <dbReference type="Proteomes" id="UP000380217"/>
    </source>
</evidence>
<dbReference type="Proteomes" id="UP000380217">
    <property type="component" value="Unassembled WGS sequence"/>
</dbReference>